<keyword evidence="6 7" id="KW-0472">Membrane</keyword>
<evidence type="ECO:0000259" key="8">
    <source>
        <dbReference type="Pfam" id="PF09335"/>
    </source>
</evidence>
<dbReference type="InterPro" id="IPR032816">
    <property type="entry name" value="VTT_dom"/>
</dbReference>
<dbReference type="Proteomes" id="UP000230833">
    <property type="component" value="Unassembled WGS sequence"/>
</dbReference>
<accession>A0A2H0RKB3</accession>
<dbReference type="PANTHER" id="PTHR30353">
    <property type="entry name" value="INNER MEMBRANE PROTEIN DEDA-RELATED"/>
    <property type="match status" value="1"/>
</dbReference>
<feature type="transmembrane region" description="Helical" evidence="7">
    <location>
        <begin position="54"/>
        <end position="73"/>
    </location>
</feature>
<evidence type="ECO:0000256" key="2">
    <source>
        <dbReference type="ARBA" id="ARBA00010792"/>
    </source>
</evidence>
<dbReference type="InterPro" id="IPR032818">
    <property type="entry name" value="DedA-like"/>
</dbReference>
<sequence>MTYYDFVQVIIAVGYLGVAMVVFANSGLPVGVYLPGNLLLFGAGATAQTGELSIILLFLITFMAATMGGEYGYSIGERYGKSALWRREKSFKKVLISSRMPTVVISGASALFSEKRLVRFYKCYGDTALVISRFVPIFRTFTPFGAGSSKMNRRTFFFANAGGALLWTGTLLFLGYFLGAIVPRAISFVLPAIALVSMIAYSGVFIEWLRKLWAVHEEKASGRFKEALYKGGLRHR</sequence>
<evidence type="ECO:0000313" key="10">
    <source>
        <dbReference type="Proteomes" id="UP000230833"/>
    </source>
</evidence>
<comment type="similarity">
    <text evidence="2 7">Belongs to the DedA family.</text>
</comment>
<dbReference type="EMBL" id="PCYL01000049">
    <property type="protein sequence ID" value="PIR46215.1"/>
    <property type="molecule type" value="Genomic_DNA"/>
</dbReference>
<feature type="domain" description="VTT" evidence="8">
    <location>
        <begin position="34"/>
        <end position="176"/>
    </location>
</feature>
<keyword evidence="3 7" id="KW-1003">Cell membrane</keyword>
<evidence type="ECO:0000256" key="5">
    <source>
        <dbReference type="ARBA" id="ARBA00022989"/>
    </source>
</evidence>
<protein>
    <recommendedName>
        <fullName evidence="8">VTT domain-containing protein</fullName>
    </recommendedName>
</protein>
<name>A0A2H0RKB3_9BACT</name>
<feature type="transmembrane region" description="Helical" evidence="7">
    <location>
        <begin position="156"/>
        <end position="179"/>
    </location>
</feature>
<evidence type="ECO:0000256" key="4">
    <source>
        <dbReference type="ARBA" id="ARBA00022692"/>
    </source>
</evidence>
<comment type="caution">
    <text evidence="9">The sequence shown here is derived from an EMBL/GenBank/DDBJ whole genome shotgun (WGS) entry which is preliminary data.</text>
</comment>
<evidence type="ECO:0000313" key="9">
    <source>
        <dbReference type="EMBL" id="PIR46215.1"/>
    </source>
</evidence>
<evidence type="ECO:0000256" key="1">
    <source>
        <dbReference type="ARBA" id="ARBA00004651"/>
    </source>
</evidence>
<dbReference type="GO" id="GO:0005886">
    <property type="term" value="C:plasma membrane"/>
    <property type="evidence" value="ECO:0007669"/>
    <property type="project" value="UniProtKB-SubCell"/>
</dbReference>
<evidence type="ECO:0000256" key="6">
    <source>
        <dbReference type="ARBA" id="ARBA00023136"/>
    </source>
</evidence>
<evidence type="ECO:0000256" key="3">
    <source>
        <dbReference type="ARBA" id="ARBA00022475"/>
    </source>
</evidence>
<organism evidence="9 10">
    <name type="scientific">Candidatus Vogelbacteria bacterium CG10_big_fil_rev_8_21_14_0_10_45_14</name>
    <dbReference type="NCBI Taxonomy" id="1975042"/>
    <lineage>
        <taxon>Bacteria</taxon>
        <taxon>Candidatus Vogeliibacteriota</taxon>
    </lineage>
</organism>
<keyword evidence="4 7" id="KW-0812">Transmembrane</keyword>
<dbReference type="Pfam" id="PF09335">
    <property type="entry name" value="VTT_dom"/>
    <property type="match status" value="1"/>
</dbReference>
<evidence type="ECO:0000256" key="7">
    <source>
        <dbReference type="RuleBase" id="RU367016"/>
    </source>
</evidence>
<gene>
    <name evidence="9" type="ORF">COV07_04590</name>
</gene>
<proteinExistence type="inferred from homology"/>
<dbReference type="PANTHER" id="PTHR30353:SF0">
    <property type="entry name" value="TRANSMEMBRANE PROTEIN"/>
    <property type="match status" value="1"/>
</dbReference>
<reference evidence="9 10" key="1">
    <citation type="submission" date="2017-09" db="EMBL/GenBank/DDBJ databases">
        <title>Depth-based differentiation of microbial function through sediment-hosted aquifers and enrichment of novel symbionts in the deep terrestrial subsurface.</title>
        <authorList>
            <person name="Probst A.J."/>
            <person name="Ladd B."/>
            <person name="Jarett J.K."/>
            <person name="Geller-Mcgrath D.E."/>
            <person name="Sieber C.M."/>
            <person name="Emerson J.B."/>
            <person name="Anantharaman K."/>
            <person name="Thomas B.C."/>
            <person name="Malmstrom R."/>
            <person name="Stieglmeier M."/>
            <person name="Klingl A."/>
            <person name="Woyke T."/>
            <person name="Ryan C.M."/>
            <person name="Banfield J.F."/>
        </authorList>
    </citation>
    <scope>NUCLEOTIDE SEQUENCE [LARGE SCALE GENOMIC DNA]</scope>
    <source>
        <strain evidence="9">CG10_big_fil_rev_8_21_14_0_10_45_14</strain>
    </source>
</reference>
<keyword evidence="5 7" id="KW-1133">Transmembrane helix</keyword>
<feature type="transmembrane region" description="Helical" evidence="7">
    <location>
        <begin position="185"/>
        <end position="209"/>
    </location>
</feature>
<dbReference type="AlphaFoldDB" id="A0A2H0RKB3"/>
<comment type="subcellular location">
    <subcellularLocation>
        <location evidence="1 7">Cell membrane</location>
        <topology evidence="1 7">Multi-pass membrane protein</topology>
    </subcellularLocation>
</comment>
<feature type="transmembrane region" description="Helical" evidence="7">
    <location>
        <begin position="12"/>
        <end position="34"/>
    </location>
</feature>